<feature type="transmembrane region" description="Helical" evidence="2">
    <location>
        <begin position="248"/>
        <end position="265"/>
    </location>
</feature>
<proteinExistence type="predicted"/>
<feature type="transmembrane region" description="Helical" evidence="2">
    <location>
        <begin position="388"/>
        <end position="405"/>
    </location>
</feature>
<feature type="transmembrane region" description="Helical" evidence="2">
    <location>
        <begin position="271"/>
        <end position="288"/>
    </location>
</feature>
<comment type="caution">
    <text evidence="3">The sequence shown here is derived from an EMBL/GenBank/DDBJ whole genome shotgun (WGS) entry which is preliminary data.</text>
</comment>
<feature type="transmembrane region" description="Helical" evidence="2">
    <location>
        <begin position="199"/>
        <end position="218"/>
    </location>
</feature>
<feature type="transmembrane region" description="Helical" evidence="2">
    <location>
        <begin position="224"/>
        <end position="241"/>
    </location>
</feature>
<evidence type="ECO:0000313" key="4">
    <source>
        <dbReference type="Proteomes" id="UP001199469"/>
    </source>
</evidence>
<keyword evidence="2" id="KW-0812">Transmembrane</keyword>
<feature type="transmembrane region" description="Helical" evidence="2">
    <location>
        <begin position="162"/>
        <end position="179"/>
    </location>
</feature>
<feature type="compositionally biased region" description="Pro residues" evidence="1">
    <location>
        <begin position="101"/>
        <end position="112"/>
    </location>
</feature>
<feature type="transmembrane region" description="Helical" evidence="2">
    <location>
        <begin position="628"/>
        <end position="646"/>
    </location>
</feature>
<accession>A0ABS8P9J0</accession>
<keyword evidence="2" id="KW-0472">Membrane</keyword>
<name>A0ABS8P9J0_9PSEU</name>
<evidence type="ECO:0000256" key="1">
    <source>
        <dbReference type="SAM" id="MobiDB-lite"/>
    </source>
</evidence>
<feature type="compositionally biased region" description="Gly residues" evidence="1">
    <location>
        <begin position="80"/>
        <end position="90"/>
    </location>
</feature>
<feature type="transmembrane region" description="Helical" evidence="2">
    <location>
        <begin position="536"/>
        <end position="561"/>
    </location>
</feature>
<feature type="transmembrane region" description="Helical" evidence="2">
    <location>
        <begin position="295"/>
        <end position="316"/>
    </location>
</feature>
<feature type="region of interest" description="Disordered" evidence="1">
    <location>
        <begin position="79"/>
        <end position="119"/>
    </location>
</feature>
<sequence length="674" mass="66131">MTHPADHTALLDRLDGELADLGTRLSRVRADLGSLRASTPNTGAAPAGSTPGVPMAPAGPVREPAPPYPAGLGPWYPGGPASGPGAGGAPWGPRPASAPTAPWPAPARPVAPPRSAGPGFRLPRLTGARLLAVTGAGVTLLGVVLLLVLAASRGWFGPEARVVLGAVVGLGLVAAGVVLQSRRAGSPDDDAADPGPVSLAATGITALYLTVAAAASLYDFLPAPVALLLALLVAGGGLALADRWRRHGLALGVVVGAGVLLPLVVNTAGALLVALFVVLVVVTLPVAARRGWPSLVGAAVAGASLAGLVATTVVAAVSGGAGWPAVELAAAIGALVLVAGPAALLLVATAGTPGTRPSRAVVVAGIVLALPVLPLLSIAAVLPRPAGAIVDVVAVVVLLAVGALAERGPGRVPTSPVLATTAATAAAVVGLQAIPLALTGVAQGGVLLAVATVLAVVARGTRRTGVLLAAGAFGAIGFVLALGRDLPVDVVVDGQVGERGSLIAMAVVGLLVITTAAALLVALGRLGYLGSRERSAIATAVLGLLGLYGAAGLVVTVALAISPDRTGFLVGHVLVTISWTALALVLLVRGPRDEAVSLPRVLGGVLVVAAVVKLILFDLVALDGLARVAVFLGAGLVLLVAGTRYARWVTAGTEDAQDASATMSDEPGRLADHE</sequence>
<feature type="transmembrane region" description="Helical" evidence="2">
    <location>
        <begin position="601"/>
        <end position="622"/>
    </location>
</feature>
<keyword evidence="4" id="KW-1185">Reference proteome</keyword>
<dbReference type="PANTHER" id="PTHR38434:SF1">
    <property type="entry name" value="BLL2549 PROTEIN"/>
    <property type="match status" value="1"/>
</dbReference>
<dbReference type="InterPro" id="IPR019286">
    <property type="entry name" value="DUF2339_TM"/>
</dbReference>
<feature type="transmembrane region" description="Helical" evidence="2">
    <location>
        <begin position="328"/>
        <end position="348"/>
    </location>
</feature>
<dbReference type="Proteomes" id="UP001199469">
    <property type="component" value="Unassembled WGS sequence"/>
</dbReference>
<feature type="transmembrane region" description="Helical" evidence="2">
    <location>
        <begin position="417"/>
        <end position="434"/>
    </location>
</feature>
<keyword evidence="2" id="KW-1133">Transmembrane helix</keyword>
<feature type="transmembrane region" description="Helical" evidence="2">
    <location>
        <begin position="360"/>
        <end position="382"/>
    </location>
</feature>
<dbReference type="EMBL" id="JAJNDB010000003">
    <property type="protein sequence ID" value="MCD2194952.1"/>
    <property type="molecule type" value="Genomic_DNA"/>
</dbReference>
<dbReference type="PANTHER" id="PTHR38434">
    <property type="entry name" value="BLL2549 PROTEIN"/>
    <property type="match status" value="1"/>
</dbReference>
<evidence type="ECO:0000313" key="3">
    <source>
        <dbReference type="EMBL" id="MCD2194952.1"/>
    </source>
</evidence>
<feature type="transmembrane region" description="Helical" evidence="2">
    <location>
        <begin position="502"/>
        <end position="524"/>
    </location>
</feature>
<organism evidence="3 4">
    <name type="scientific">Actinomycetospora endophytica</name>
    <dbReference type="NCBI Taxonomy" id="2291215"/>
    <lineage>
        <taxon>Bacteria</taxon>
        <taxon>Bacillati</taxon>
        <taxon>Actinomycetota</taxon>
        <taxon>Actinomycetes</taxon>
        <taxon>Pseudonocardiales</taxon>
        <taxon>Pseudonocardiaceae</taxon>
        <taxon>Actinomycetospora</taxon>
    </lineage>
</organism>
<feature type="transmembrane region" description="Helical" evidence="2">
    <location>
        <begin position="465"/>
        <end position="482"/>
    </location>
</feature>
<feature type="transmembrane region" description="Helical" evidence="2">
    <location>
        <begin position="567"/>
        <end position="589"/>
    </location>
</feature>
<reference evidence="3 4" key="1">
    <citation type="submission" date="2021-11" db="EMBL/GenBank/DDBJ databases">
        <title>Draft genome sequence of Actinomycetospora sp. SF1 isolated from the rhizosphere soil.</title>
        <authorList>
            <person name="Duangmal K."/>
            <person name="Chantavorakit T."/>
        </authorList>
    </citation>
    <scope>NUCLEOTIDE SEQUENCE [LARGE SCALE GENOMIC DNA]</scope>
    <source>
        <strain evidence="3 4">TBRC 5722</strain>
    </source>
</reference>
<gene>
    <name evidence="3" type="ORF">LQ327_16395</name>
</gene>
<protein>
    <submittedName>
        <fullName evidence="3">DUF2339 domain-containing protein</fullName>
    </submittedName>
</protein>
<feature type="transmembrane region" description="Helical" evidence="2">
    <location>
        <begin position="130"/>
        <end position="150"/>
    </location>
</feature>
<feature type="region of interest" description="Disordered" evidence="1">
    <location>
        <begin position="32"/>
        <end position="66"/>
    </location>
</feature>
<evidence type="ECO:0000256" key="2">
    <source>
        <dbReference type="SAM" id="Phobius"/>
    </source>
</evidence>
<dbReference type="Pfam" id="PF10101">
    <property type="entry name" value="DUF2339"/>
    <property type="match status" value="1"/>
</dbReference>
<feature type="transmembrane region" description="Helical" evidence="2">
    <location>
        <begin position="440"/>
        <end position="458"/>
    </location>
</feature>
<dbReference type="RefSeq" id="WP_230735553.1">
    <property type="nucleotide sequence ID" value="NZ_JAJNDB010000003.1"/>
</dbReference>